<dbReference type="EMBL" id="JADJZA010000011">
    <property type="protein sequence ID" value="MBK9298868.1"/>
    <property type="molecule type" value="Genomic_DNA"/>
</dbReference>
<evidence type="ECO:0000256" key="3">
    <source>
        <dbReference type="HAMAP-Rule" id="MF_00187"/>
    </source>
</evidence>
<evidence type="ECO:0000256" key="2">
    <source>
        <dbReference type="ARBA" id="ARBA00023150"/>
    </source>
</evidence>
<dbReference type="PIRSF" id="PIRSF015626">
    <property type="entry name" value="FdhD"/>
    <property type="match status" value="1"/>
</dbReference>
<comment type="function">
    <text evidence="3">Required for formate dehydrogenase (FDH) activity. Acts as a sulfur carrier protein that transfers sulfur from IscS to the molybdenum cofactor prior to its insertion into FDH.</text>
</comment>
<reference evidence="4 5" key="1">
    <citation type="submission" date="2020-10" db="EMBL/GenBank/DDBJ databases">
        <title>Connecting structure to function with the recovery of over 1000 high-quality activated sludge metagenome-assembled genomes encoding full-length rRNA genes using long-read sequencing.</title>
        <authorList>
            <person name="Singleton C.M."/>
            <person name="Petriglieri F."/>
            <person name="Kristensen J.M."/>
            <person name="Kirkegaard R.H."/>
            <person name="Michaelsen T.Y."/>
            <person name="Andersen M.H."/>
            <person name="Karst S.M."/>
            <person name="Dueholm M.S."/>
            <person name="Nielsen P.H."/>
            <person name="Albertsen M."/>
        </authorList>
    </citation>
    <scope>NUCLEOTIDE SEQUENCE [LARGE SCALE GENOMIC DNA]</scope>
    <source>
        <strain evidence="4">Lyne_18-Q3-R50-59_MAXAC.006</strain>
    </source>
</reference>
<dbReference type="Pfam" id="PF02634">
    <property type="entry name" value="FdhD-NarQ"/>
    <property type="match status" value="1"/>
</dbReference>
<organism evidence="4 5">
    <name type="scientific">Candidatus Neomicrothrix subdominans</name>
    <dbReference type="NCBI Taxonomy" id="2954438"/>
    <lineage>
        <taxon>Bacteria</taxon>
        <taxon>Bacillati</taxon>
        <taxon>Actinomycetota</taxon>
        <taxon>Acidimicrobiia</taxon>
        <taxon>Acidimicrobiales</taxon>
        <taxon>Microthrixaceae</taxon>
        <taxon>Candidatus Neomicrothrix</taxon>
    </lineage>
</organism>
<evidence type="ECO:0000256" key="1">
    <source>
        <dbReference type="ARBA" id="ARBA00022490"/>
    </source>
</evidence>
<dbReference type="Proteomes" id="UP000727993">
    <property type="component" value="Unassembled WGS sequence"/>
</dbReference>
<dbReference type="GO" id="GO:0016783">
    <property type="term" value="F:sulfurtransferase activity"/>
    <property type="evidence" value="ECO:0007669"/>
    <property type="project" value="InterPro"/>
</dbReference>
<dbReference type="NCBIfam" id="TIGR00129">
    <property type="entry name" value="fdhD_narQ"/>
    <property type="match status" value="1"/>
</dbReference>
<comment type="caution">
    <text evidence="4">The sequence shown here is derived from an EMBL/GenBank/DDBJ whole genome shotgun (WGS) entry which is preliminary data.</text>
</comment>
<keyword evidence="1 3" id="KW-0963">Cytoplasm</keyword>
<dbReference type="GO" id="GO:0006777">
    <property type="term" value="P:Mo-molybdopterin cofactor biosynthetic process"/>
    <property type="evidence" value="ECO:0007669"/>
    <property type="project" value="UniProtKB-UniRule"/>
</dbReference>
<dbReference type="InterPro" id="IPR016193">
    <property type="entry name" value="Cytidine_deaminase-like"/>
</dbReference>
<dbReference type="AlphaFoldDB" id="A0A936NGB7"/>
<comment type="caution">
    <text evidence="3">Lacks conserved residue(s) required for the propagation of feature annotation.</text>
</comment>
<dbReference type="InterPro" id="IPR003786">
    <property type="entry name" value="FdhD"/>
</dbReference>
<dbReference type="GO" id="GO:0005737">
    <property type="term" value="C:cytoplasm"/>
    <property type="evidence" value="ECO:0007669"/>
    <property type="project" value="UniProtKB-SubCell"/>
</dbReference>
<feature type="active site" description="Cysteine persulfide intermediate" evidence="3">
    <location>
        <position position="115"/>
    </location>
</feature>
<dbReference type="HAMAP" id="MF_00187">
    <property type="entry name" value="FdhD"/>
    <property type="match status" value="1"/>
</dbReference>
<accession>A0A936NGB7</accession>
<evidence type="ECO:0000313" key="4">
    <source>
        <dbReference type="EMBL" id="MBK9298868.1"/>
    </source>
</evidence>
<dbReference type="GO" id="GO:0097163">
    <property type="term" value="F:sulfur carrier activity"/>
    <property type="evidence" value="ECO:0007669"/>
    <property type="project" value="UniProtKB-UniRule"/>
</dbReference>
<keyword evidence="2 3" id="KW-0501">Molybdenum cofactor biosynthesis</keyword>
<protein>
    <recommendedName>
        <fullName evidence="3">Sulfur carrier protein FdhD</fullName>
    </recommendedName>
</protein>
<dbReference type="PANTHER" id="PTHR30592:SF1">
    <property type="entry name" value="SULFUR CARRIER PROTEIN FDHD"/>
    <property type="match status" value="1"/>
</dbReference>
<sequence length="281" mass="29157">MSHRTRGRPVLHIRAGRLHPDAASDTVAHEEPLELRLDGRVLTTTMRTPGEDVDLAHGWLLAEGIVTAVDDVVSARFNLGVDGDDGLNVLDVVLGEEVDAPPAARVRLGTTTASCGICGTSAVDAMTLATSFPADGDPTTVAADVVLQLPDRLRAGQHLFEQTGGTHGAALATPDGSILAVREDVGRHNAVDKVLGWALQHGQLPLAGRLLVLSGRAGFELVQKAAMAGVPVVAAVGAPTALAVATAEAAGITLVGFVRGDHANVYTRPDRIVDARSTRAR</sequence>
<evidence type="ECO:0000313" key="5">
    <source>
        <dbReference type="Proteomes" id="UP000727993"/>
    </source>
</evidence>
<dbReference type="NCBIfam" id="NF001943">
    <property type="entry name" value="PRK00724.1-2"/>
    <property type="match status" value="1"/>
</dbReference>
<dbReference type="Gene3D" id="3.10.20.10">
    <property type="match status" value="1"/>
</dbReference>
<dbReference type="Gene3D" id="3.40.140.10">
    <property type="entry name" value="Cytidine Deaminase, domain 2"/>
    <property type="match status" value="1"/>
</dbReference>
<dbReference type="SUPFAM" id="SSF53927">
    <property type="entry name" value="Cytidine deaminase-like"/>
    <property type="match status" value="1"/>
</dbReference>
<proteinExistence type="inferred from homology"/>
<comment type="subcellular location">
    <subcellularLocation>
        <location evidence="3">Cytoplasm</location>
    </subcellularLocation>
</comment>
<name>A0A936NGB7_9ACTN</name>
<dbReference type="PANTHER" id="PTHR30592">
    <property type="entry name" value="FORMATE DEHYDROGENASE"/>
    <property type="match status" value="1"/>
</dbReference>
<gene>
    <name evidence="3 4" type="primary">fdhD</name>
    <name evidence="4" type="ORF">IPN02_18965</name>
</gene>
<comment type="similarity">
    <text evidence="3">Belongs to the FdhD family.</text>
</comment>